<dbReference type="EC" id="2.7.4.28" evidence="5"/>
<evidence type="ECO:0000256" key="5">
    <source>
        <dbReference type="HAMAP-Rule" id="MF_01062"/>
    </source>
</evidence>
<evidence type="ECO:0000256" key="1">
    <source>
        <dbReference type="ARBA" id="ARBA00022527"/>
    </source>
</evidence>
<keyword evidence="6" id="KW-0670">Pyruvate</keyword>
<dbReference type="InterPro" id="IPR005177">
    <property type="entry name" value="Kinase-pyrophosphorylase"/>
</dbReference>
<dbReference type="GO" id="GO:0043531">
    <property type="term" value="F:ADP binding"/>
    <property type="evidence" value="ECO:0007669"/>
    <property type="project" value="UniProtKB-UniRule"/>
</dbReference>
<dbReference type="EC" id="2.7.11.33" evidence="5"/>
<sequence length="277" mass="31483">MPNSKKRYAFIVSDRTGLTAEAMAHSLLSQFPEIDFKTETFTFVDTAAKAGELVKRCHSIRSSTGHSPLVFLTMVNEELRSQFKRAEVEVFDLFDTFIGPMEQRLGIKSSHTIGRSHGVTDEKAYTSRIAAVHFALQTDDGMDIEHYRQADLIIVGVSRCGKTPTSLYLSLHYGLYVSNYPLTDHELEQKRLPEALQEFKEKLFGLTIDPFRLLQIRQQRFAESNYSTAATCQREIAQAEALFRSHQLPWLNTTRMSVEEIGAMVVNRTKSIRGVRV</sequence>
<evidence type="ECO:0000313" key="6">
    <source>
        <dbReference type="EMBL" id="ASJ74344.1"/>
    </source>
</evidence>
<organism evidence="6 7">
    <name type="scientific">Granulosicoccus antarcticus IMCC3135</name>
    <dbReference type="NCBI Taxonomy" id="1192854"/>
    <lineage>
        <taxon>Bacteria</taxon>
        <taxon>Pseudomonadati</taxon>
        <taxon>Pseudomonadota</taxon>
        <taxon>Gammaproteobacteria</taxon>
        <taxon>Chromatiales</taxon>
        <taxon>Granulosicoccaceae</taxon>
        <taxon>Granulosicoccus</taxon>
    </lineage>
</organism>
<comment type="function">
    <text evidence="5">Bifunctional serine/threonine kinase and phosphorylase involved in the regulation of the phosphoenolpyruvate synthase (PEPS) by catalyzing its phosphorylation/dephosphorylation.</text>
</comment>
<evidence type="ECO:0000256" key="2">
    <source>
        <dbReference type="ARBA" id="ARBA00022679"/>
    </source>
</evidence>
<dbReference type="OrthoDB" id="9782201at2"/>
<comment type="catalytic activity">
    <reaction evidence="5">
        <text>[pyruvate, water dikinase] + ADP = [pyruvate, water dikinase]-phosphate + AMP + H(+)</text>
        <dbReference type="Rhea" id="RHEA:46020"/>
        <dbReference type="Rhea" id="RHEA-COMP:11425"/>
        <dbReference type="Rhea" id="RHEA-COMP:11426"/>
        <dbReference type="ChEBI" id="CHEBI:15378"/>
        <dbReference type="ChEBI" id="CHEBI:43176"/>
        <dbReference type="ChEBI" id="CHEBI:68546"/>
        <dbReference type="ChEBI" id="CHEBI:456215"/>
        <dbReference type="ChEBI" id="CHEBI:456216"/>
        <dbReference type="EC" id="2.7.11.33"/>
    </reaction>
</comment>
<dbReference type="InterPro" id="IPR026530">
    <property type="entry name" value="PSRP"/>
</dbReference>
<gene>
    <name evidence="6" type="primary">ppsR</name>
    <name evidence="6" type="ORF">IMCC3135_21335</name>
</gene>
<dbReference type="PANTHER" id="PTHR31756">
    <property type="entry name" value="PYRUVATE, PHOSPHATE DIKINASE REGULATORY PROTEIN 1, CHLOROPLASTIC"/>
    <property type="match status" value="1"/>
</dbReference>
<dbReference type="NCBIfam" id="NF003742">
    <property type="entry name" value="PRK05339.1"/>
    <property type="match status" value="1"/>
</dbReference>
<evidence type="ECO:0000256" key="3">
    <source>
        <dbReference type="ARBA" id="ARBA00022741"/>
    </source>
</evidence>
<proteinExistence type="inferred from homology"/>
<dbReference type="Pfam" id="PF03618">
    <property type="entry name" value="Kinase-PPPase"/>
    <property type="match status" value="1"/>
</dbReference>
<dbReference type="PANTHER" id="PTHR31756:SF3">
    <property type="entry name" value="PYRUVATE, PHOSPHATE DIKINASE REGULATORY PROTEIN 1, CHLOROPLASTIC"/>
    <property type="match status" value="1"/>
</dbReference>
<keyword evidence="7" id="KW-1185">Reference proteome</keyword>
<name>A0A2Z2P3H2_9GAMM</name>
<dbReference type="Proteomes" id="UP000250079">
    <property type="component" value="Chromosome"/>
</dbReference>
<comment type="similarity">
    <text evidence="5">Belongs to the pyruvate, phosphate/water dikinase regulatory protein family. PSRP subfamily.</text>
</comment>
<protein>
    <recommendedName>
        <fullName evidence="5">Putative phosphoenolpyruvate synthase regulatory protein</fullName>
        <shortName evidence="5">PEP synthase regulatory protein</shortName>
        <shortName evidence="5">PSRP</shortName>
        <ecNumber evidence="5">2.7.11.33</ecNumber>
        <ecNumber evidence="5">2.7.4.28</ecNumber>
    </recommendedName>
    <alternativeName>
        <fullName evidence="5">Pyruvate, water dikinase regulatory protein</fullName>
    </alternativeName>
</protein>
<dbReference type="RefSeq" id="WP_088919386.1">
    <property type="nucleotide sequence ID" value="NZ_CP018632.1"/>
</dbReference>
<evidence type="ECO:0000256" key="4">
    <source>
        <dbReference type="ARBA" id="ARBA00022777"/>
    </source>
</evidence>
<feature type="binding site" evidence="5">
    <location>
        <begin position="156"/>
        <end position="163"/>
    </location>
    <ligand>
        <name>ADP</name>
        <dbReference type="ChEBI" id="CHEBI:456216"/>
    </ligand>
</feature>
<keyword evidence="3 5" id="KW-0547">Nucleotide-binding</keyword>
<dbReference type="KEGG" id="gai:IMCC3135_21335"/>
<comment type="catalytic activity">
    <reaction evidence="5">
        <text>[pyruvate, water dikinase]-phosphate + phosphate + H(+) = [pyruvate, water dikinase] + diphosphate</text>
        <dbReference type="Rhea" id="RHEA:48580"/>
        <dbReference type="Rhea" id="RHEA-COMP:11425"/>
        <dbReference type="Rhea" id="RHEA-COMP:11426"/>
        <dbReference type="ChEBI" id="CHEBI:15378"/>
        <dbReference type="ChEBI" id="CHEBI:33019"/>
        <dbReference type="ChEBI" id="CHEBI:43176"/>
        <dbReference type="ChEBI" id="CHEBI:43474"/>
        <dbReference type="ChEBI" id="CHEBI:68546"/>
        <dbReference type="EC" id="2.7.4.28"/>
    </reaction>
</comment>
<evidence type="ECO:0000313" key="7">
    <source>
        <dbReference type="Proteomes" id="UP000250079"/>
    </source>
</evidence>
<dbReference type="GO" id="GO:0016776">
    <property type="term" value="F:phosphotransferase activity, phosphate group as acceptor"/>
    <property type="evidence" value="ECO:0007669"/>
    <property type="project" value="UniProtKB-UniRule"/>
</dbReference>
<keyword evidence="2 5" id="KW-0808">Transferase</keyword>
<dbReference type="EMBL" id="CP018632">
    <property type="protein sequence ID" value="ASJ74344.1"/>
    <property type="molecule type" value="Genomic_DNA"/>
</dbReference>
<dbReference type="GO" id="GO:0005524">
    <property type="term" value="F:ATP binding"/>
    <property type="evidence" value="ECO:0007669"/>
    <property type="project" value="InterPro"/>
</dbReference>
<keyword evidence="1 5" id="KW-0723">Serine/threonine-protein kinase</keyword>
<reference evidence="6 7" key="1">
    <citation type="submission" date="2016-12" db="EMBL/GenBank/DDBJ databases">
        <authorList>
            <person name="Song W.-J."/>
            <person name="Kurnit D.M."/>
        </authorList>
    </citation>
    <scope>NUCLEOTIDE SEQUENCE [LARGE SCALE GENOMIC DNA]</scope>
    <source>
        <strain evidence="6 7">IMCC3135</strain>
    </source>
</reference>
<dbReference type="GO" id="GO:0004674">
    <property type="term" value="F:protein serine/threonine kinase activity"/>
    <property type="evidence" value="ECO:0007669"/>
    <property type="project" value="UniProtKB-UniRule"/>
</dbReference>
<keyword evidence="4 5" id="KW-0418">Kinase</keyword>
<accession>A0A2Z2P3H2</accession>
<dbReference type="AlphaFoldDB" id="A0A2Z2P3H2"/>
<dbReference type="HAMAP" id="MF_01062">
    <property type="entry name" value="PSRP"/>
    <property type="match status" value="1"/>
</dbReference>